<comment type="subcellular location">
    <subcellularLocation>
        <location evidence="1">Membrane</location>
        <topology evidence="1">Multi-pass membrane protein</topology>
    </subcellularLocation>
</comment>
<feature type="compositionally biased region" description="Basic and acidic residues" evidence="5">
    <location>
        <begin position="1316"/>
        <end position="1327"/>
    </location>
</feature>
<feature type="compositionally biased region" description="Basic and acidic residues" evidence="5">
    <location>
        <begin position="621"/>
        <end position="635"/>
    </location>
</feature>
<sequence>MDGHLRGFGGSSPPPDSFSYAPSDPLSASHPPRGASRTPAARVGNPPSLSEDAPDGRRLVCSRHREWWRGTPSLWASRDGCANFCAQVCRPMAPAHSQEVLSAAGDSFLSRAAAAYTESRDSALRRSDDGQPFFSSHGRSGDPRDFGTRRGLHDATGERDLVRISSLPSSMPSMRLPPGCRRGQSGAATGCLPRTPGAEGHETRKGHPLSASRGHSAGLAHHHGSMFLWGPSHTTAEPCGDTSAAVEDSRSAEPLSATRLSQPRVWYAASQRSEVSSPSSPRLSCPRFPSASWKTDETCRAAPPGPTHVSSASNDPSLCASLRASVSSFLELVWLCVSIFRASLAVYVHGVLDCLSVHRFLLYCFRSPVICQKSVSCLLLNGGLFLGLIQFFTHILMPVIAALCSFVICFLASLFSLLSSYNAAPAETGAASSPGSPLLGSAVPLLGSHPAPSPRFPSGSLSPVGFAFFSFASSLGSPLDGGAPFSAGSSLDAAASVVGFPPSASTFPEAAGRPGAATVAWLVPLVECTLWSLFRYLILYPLYCCNSLFNSLWYRDIADTAAALLLQDEARLRKARKKRSAEKAAFLSRPPCGARVVADAALAAATLDAMHGEEPGGASARGEKRGLDSAEKSEGAGHGPALSRVYRDKTSSCSSLAVSSPPISCGRTVSLSPESSRREQELPVATCRVFSSGLLQEAPKGNCGASPAPAASSGLYGPQEGETLPRRAVGFLRSLWTWDAGVKQKKGTAEEAPEAAGKGHPEYALIHRAPDSFSEGPSGGAPGRQELRNGGEEELEPRRGVLAASRFDDGAGDPSPSSFSSREKPEVTQVEARAERHDDIFSRVSAFMSLPCIWLSPAASMTSPRLPPVSPSSFYSSSFFSPSAPAPPTVGGPAAGGTSPCEFILRLLLHYVWWIAASVFLPLIPFIGPPLSLINLSWLFAFYCFDWHDYLPYTSFAPCPVSSPSANASPRASSSAACRARRGGAESFLLIQNQTEEAPRWRGGGLFSGSEDTECLQSGAYGTALRRRRGASSDARHDLARLRCASIPASRDERDAAAACNGGKRLIGAPVDASDSIHLSSCFSFSPFAQRLPSTRASSRPCSAAQGLWRATETRGEDSGPRQVLPARLLGSSLDAGVASFPGCDSERSEGEEVFARRVSAWIARQRKSVEPRKHGAKRSLSPAMKMRIQRLVTLVSSNRGETERRAKTTGDQLHAAVSYASRSRRVSHSRAISWGGAFAQDCLFVDSASADRSSHLRRNVRGSVASDSLPALPFCARTAASDASLPATDSGGERSPRSLRSGGGGLKLSRGPRWTRGEDEGRRGAWKEDAACHPETRILFVGEMRSRLKYFEEHWLYFAGFGLPVCLVQLVCSSFVDYGVLSMLFPVCIVTSLHALPIRWVSREDESLLRPYRLFHRLPIFAPIQLLTRHILRVLARYFATTEEEGGAGKLAPQVPSAAAEVGVLSAGRLFI</sequence>
<evidence type="ECO:0000256" key="3">
    <source>
        <dbReference type="ARBA" id="ARBA00022989"/>
    </source>
</evidence>
<feature type="compositionally biased region" description="Basic and acidic residues" evidence="5">
    <location>
        <begin position="118"/>
        <end position="129"/>
    </location>
</feature>
<evidence type="ECO:0008006" key="9">
    <source>
        <dbReference type="Google" id="ProtNLM"/>
    </source>
</evidence>
<dbReference type="KEGG" id="bbes:BESB_054680"/>
<dbReference type="Proteomes" id="UP000224006">
    <property type="component" value="Chromosome IV"/>
</dbReference>
<feature type="compositionally biased region" description="Low complexity" evidence="5">
    <location>
        <begin position="209"/>
        <end position="219"/>
    </location>
</feature>
<feature type="compositionally biased region" description="Low complexity" evidence="5">
    <location>
        <begin position="165"/>
        <end position="178"/>
    </location>
</feature>
<feature type="compositionally biased region" description="Gly residues" evidence="5">
    <location>
        <begin position="1"/>
        <end position="10"/>
    </location>
</feature>
<evidence type="ECO:0000313" key="8">
    <source>
        <dbReference type="Proteomes" id="UP000224006"/>
    </source>
</evidence>
<dbReference type="EMBL" id="NWUJ01000004">
    <property type="protein sequence ID" value="PFH35817.1"/>
    <property type="molecule type" value="Genomic_DNA"/>
</dbReference>
<dbReference type="GO" id="GO:0005783">
    <property type="term" value="C:endoplasmic reticulum"/>
    <property type="evidence" value="ECO:0007669"/>
    <property type="project" value="TreeGrafter"/>
</dbReference>
<feature type="region of interest" description="Disordered" evidence="5">
    <location>
        <begin position="118"/>
        <end position="257"/>
    </location>
</feature>
<proteinExistence type="predicted"/>
<organism evidence="7 8">
    <name type="scientific">Besnoitia besnoiti</name>
    <name type="common">Apicomplexan protozoan</name>
    <dbReference type="NCBI Taxonomy" id="94643"/>
    <lineage>
        <taxon>Eukaryota</taxon>
        <taxon>Sar</taxon>
        <taxon>Alveolata</taxon>
        <taxon>Apicomplexa</taxon>
        <taxon>Conoidasida</taxon>
        <taxon>Coccidia</taxon>
        <taxon>Eucoccidiorida</taxon>
        <taxon>Eimeriorina</taxon>
        <taxon>Sarcocystidae</taxon>
        <taxon>Besnoitia</taxon>
    </lineage>
</organism>
<feature type="region of interest" description="Disordered" evidence="5">
    <location>
        <begin position="1284"/>
        <end position="1327"/>
    </location>
</feature>
<evidence type="ECO:0000256" key="4">
    <source>
        <dbReference type="ARBA" id="ARBA00023136"/>
    </source>
</evidence>
<feature type="compositionally biased region" description="Basic and acidic residues" evidence="5">
    <location>
        <begin position="821"/>
        <end position="834"/>
    </location>
</feature>
<feature type="transmembrane region" description="Helical" evidence="6">
    <location>
        <begin position="399"/>
        <end position="418"/>
    </location>
</feature>
<keyword evidence="8" id="KW-1185">Reference proteome</keyword>
<name>A0A2A9MJP4_BESBE</name>
<protein>
    <recommendedName>
        <fullName evidence="9">Transporter, small conductance mechanosensitive ion channel (MscS) family protein</fullName>
    </recommendedName>
</protein>
<feature type="region of interest" description="Disordered" evidence="5">
    <location>
        <begin position="655"/>
        <end position="682"/>
    </location>
</feature>
<evidence type="ECO:0000256" key="1">
    <source>
        <dbReference type="ARBA" id="ARBA00004141"/>
    </source>
</evidence>
<dbReference type="GO" id="GO:0016020">
    <property type="term" value="C:membrane"/>
    <property type="evidence" value="ECO:0007669"/>
    <property type="project" value="UniProtKB-SubCell"/>
</dbReference>
<comment type="caution">
    <text evidence="7">The sequence shown here is derived from an EMBL/GenBank/DDBJ whole genome shotgun (WGS) entry which is preliminary data.</text>
</comment>
<keyword evidence="4 6" id="KW-0472">Membrane</keyword>
<dbReference type="VEuPathDB" id="ToxoDB:BESB_054680"/>
<dbReference type="OrthoDB" id="266518at2759"/>
<dbReference type="PANTHER" id="PTHR21389">
    <property type="entry name" value="P53 INDUCED PROTEIN"/>
    <property type="match status" value="1"/>
</dbReference>
<dbReference type="GeneID" id="40310397"/>
<keyword evidence="2 6" id="KW-0812">Transmembrane</keyword>
<feature type="region of interest" description="Disordered" evidence="5">
    <location>
        <begin position="1"/>
        <end position="56"/>
    </location>
</feature>
<feature type="region of interest" description="Disordered" evidence="5">
    <location>
        <begin position="612"/>
        <end position="642"/>
    </location>
</feature>
<reference evidence="7 8" key="1">
    <citation type="submission" date="2017-09" db="EMBL/GenBank/DDBJ databases">
        <title>Genome sequencing of Besnoitia besnoiti strain Bb-Ger1.</title>
        <authorList>
            <person name="Schares G."/>
            <person name="Venepally P."/>
            <person name="Lorenzi H.A."/>
        </authorList>
    </citation>
    <scope>NUCLEOTIDE SEQUENCE [LARGE SCALE GENOMIC DNA]</scope>
    <source>
        <strain evidence="7 8">Bb-Ger1</strain>
    </source>
</reference>
<keyword evidence="3 6" id="KW-1133">Transmembrane helix</keyword>
<dbReference type="RefSeq" id="XP_029219826.1">
    <property type="nucleotide sequence ID" value="XM_029363903.1"/>
</dbReference>
<feature type="compositionally biased region" description="Low complexity" evidence="5">
    <location>
        <begin position="655"/>
        <end position="665"/>
    </location>
</feature>
<gene>
    <name evidence="7" type="ORF">BESB_054680</name>
</gene>
<evidence type="ECO:0000256" key="6">
    <source>
        <dbReference type="SAM" id="Phobius"/>
    </source>
</evidence>
<evidence type="ECO:0000256" key="5">
    <source>
        <dbReference type="SAM" id="MobiDB-lite"/>
    </source>
</evidence>
<feature type="compositionally biased region" description="Basic and acidic residues" evidence="5">
    <location>
        <begin position="785"/>
        <end position="799"/>
    </location>
</feature>
<feature type="compositionally biased region" description="Basic and acidic residues" evidence="5">
    <location>
        <begin position="139"/>
        <end position="162"/>
    </location>
</feature>
<accession>A0A2A9MJP4</accession>
<evidence type="ECO:0000256" key="2">
    <source>
        <dbReference type="ARBA" id="ARBA00022692"/>
    </source>
</evidence>
<dbReference type="PANTHER" id="PTHR21389:SF0">
    <property type="entry name" value="ETOPOSIDE-INDUCED PROTEIN 2.4 HOMOLOG"/>
    <property type="match status" value="1"/>
</dbReference>
<dbReference type="GO" id="GO:0016236">
    <property type="term" value="P:macroautophagy"/>
    <property type="evidence" value="ECO:0007669"/>
    <property type="project" value="TreeGrafter"/>
</dbReference>
<feature type="region of interest" description="Disordered" evidence="5">
    <location>
        <begin position="769"/>
        <end position="834"/>
    </location>
</feature>
<evidence type="ECO:0000313" key="7">
    <source>
        <dbReference type="EMBL" id="PFH35817.1"/>
    </source>
</evidence>